<dbReference type="GO" id="GO:1901359">
    <property type="term" value="F:tungstate binding"/>
    <property type="evidence" value="ECO:0007669"/>
    <property type="project" value="UniProtKB-ARBA"/>
</dbReference>
<feature type="binding site" evidence="5">
    <location>
        <position position="195"/>
    </location>
    <ligand>
        <name>molybdate</name>
        <dbReference type="ChEBI" id="CHEBI:36264"/>
    </ligand>
</feature>
<proteinExistence type="inferred from homology"/>
<dbReference type="Proteomes" id="UP000515981">
    <property type="component" value="Chromosome"/>
</dbReference>
<dbReference type="PANTHER" id="PTHR30632">
    <property type="entry name" value="MOLYBDATE-BINDING PERIPLASMIC PROTEIN"/>
    <property type="match status" value="1"/>
</dbReference>
<dbReference type="PANTHER" id="PTHR30632:SF0">
    <property type="entry name" value="SULFATE-BINDING PROTEIN"/>
    <property type="match status" value="1"/>
</dbReference>
<keyword evidence="3 5" id="KW-0479">Metal-binding</keyword>
<name>A0A7G9G062_9FIRM</name>
<evidence type="ECO:0000256" key="4">
    <source>
        <dbReference type="ARBA" id="ARBA00022729"/>
    </source>
</evidence>
<accession>A0A7G9G062</accession>
<dbReference type="InterPro" id="IPR050682">
    <property type="entry name" value="ModA/WtpA"/>
</dbReference>
<sequence length="260" mass="27413">MTAVMTTILAAMLFAGCGSETKNAVDTGVAEELTILAAASLTDVCNEIKTEYEAAHPNVTLHFSYGASGALQTQIEEGAPADLFFSAATKHMTALNDEGLMDLDSIVKLLENKVVLIVPEGSDKDITSFEDVATDKVGMIGLGEPGSVPVGQYSEEIFTSLGILDTVKTKANYGSDVRTVLSWVETGAVDCGVVYATDAYAGENIQIVCEAPVGSCKQVIYPVGIVKASEHADAAAEFLAYLQTDHTMQKFEGYGFSAAE</sequence>
<keyword evidence="4" id="KW-0732">Signal</keyword>
<dbReference type="GO" id="GO:0046872">
    <property type="term" value="F:metal ion binding"/>
    <property type="evidence" value="ECO:0007669"/>
    <property type="project" value="UniProtKB-KW"/>
</dbReference>
<comment type="similarity">
    <text evidence="1">Belongs to the bacterial solute-binding protein ModA family.</text>
</comment>
<dbReference type="InterPro" id="IPR041879">
    <property type="entry name" value="YvgL-like_PBP2"/>
</dbReference>
<dbReference type="EMBL" id="CP060633">
    <property type="protein sequence ID" value="QNM04194.1"/>
    <property type="molecule type" value="Genomic_DNA"/>
</dbReference>
<evidence type="ECO:0000256" key="5">
    <source>
        <dbReference type="PIRSR" id="PIRSR004846-1"/>
    </source>
</evidence>
<dbReference type="AlphaFoldDB" id="A0A7G9G062"/>
<dbReference type="NCBIfam" id="TIGR01256">
    <property type="entry name" value="modA"/>
    <property type="match status" value="1"/>
</dbReference>
<dbReference type="KEGG" id="ssun:H9Q77_10095"/>
<evidence type="ECO:0000256" key="2">
    <source>
        <dbReference type="ARBA" id="ARBA00022505"/>
    </source>
</evidence>
<evidence type="ECO:0000313" key="7">
    <source>
        <dbReference type="Proteomes" id="UP000515981"/>
    </source>
</evidence>
<organism evidence="6 7">
    <name type="scientific">Simiaoa sunii</name>
    <dbReference type="NCBI Taxonomy" id="2763672"/>
    <lineage>
        <taxon>Bacteria</taxon>
        <taxon>Bacillati</taxon>
        <taxon>Bacillota</taxon>
        <taxon>Clostridia</taxon>
        <taxon>Lachnospirales</taxon>
        <taxon>Lachnospiraceae</taxon>
        <taxon>Simiaoa</taxon>
    </lineage>
</organism>
<feature type="binding site" evidence="5">
    <location>
        <position position="40"/>
    </location>
    <ligand>
        <name>molybdate</name>
        <dbReference type="ChEBI" id="CHEBI:36264"/>
    </ligand>
</feature>
<reference evidence="6 7" key="1">
    <citation type="submission" date="2020-08" db="EMBL/GenBank/DDBJ databases">
        <authorList>
            <person name="Liu C."/>
            <person name="Sun Q."/>
        </authorList>
    </citation>
    <scope>NUCLEOTIDE SEQUENCE [LARGE SCALE GENOMIC DNA]</scope>
    <source>
        <strain evidence="6 7">NSJ-8</strain>
    </source>
</reference>
<protein>
    <submittedName>
        <fullName evidence="6">Molybdate ABC transporter substrate-binding protein</fullName>
    </submittedName>
</protein>
<feature type="binding site" evidence="5">
    <location>
        <position position="68"/>
    </location>
    <ligand>
        <name>molybdate</name>
        <dbReference type="ChEBI" id="CHEBI:36264"/>
    </ligand>
</feature>
<keyword evidence="7" id="KW-1185">Reference proteome</keyword>
<dbReference type="FunFam" id="3.40.190.10:FF:000035">
    <property type="entry name" value="Molybdate ABC transporter substrate-binding protein"/>
    <property type="match status" value="1"/>
</dbReference>
<dbReference type="Gene3D" id="3.40.190.10">
    <property type="entry name" value="Periplasmic binding protein-like II"/>
    <property type="match status" value="2"/>
</dbReference>
<dbReference type="PIRSF" id="PIRSF004846">
    <property type="entry name" value="ModA"/>
    <property type="match status" value="1"/>
</dbReference>
<evidence type="ECO:0000256" key="1">
    <source>
        <dbReference type="ARBA" id="ARBA00009175"/>
    </source>
</evidence>
<dbReference type="InterPro" id="IPR005950">
    <property type="entry name" value="ModA"/>
</dbReference>
<dbReference type="GO" id="GO:0015689">
    <property type="term" value="P:molybdate ion transport"/>
    <property type="evidence" value="ECO:0007669"/>
    <property type="project" value="InterPro"/>
</dbReference>
<dbReference type="GO" id="GO:0030973">
    <property type="term" value="F:molybdate ion binding"/>
    <property type="evidence" value="ECO:0007669"/>
    <property type="project" value="TreeGrafter"/>
</dbReference>
<keyword evidence="2 5" id="KW-0500">Molybdenum</keyword>
<evidence type="ECO:0000256" key="3">
    <source>
        <dbReference type="ARBA" id="ARBA00022723"/>
    </source>
</evidence>
<evidence type="ECO:0000313" key="6">
    <source>
        <dbReference type="EMBL" id="QNM04194.1"/>
    </source>
</evidence>
<dbReference type="CDD" id="cd13537">
    <property type="entry name" value="PBP2_YvgL_like"/>
    <property type="match status" value="1"/>
</dbReference>
<gene>
    <name evidence="6" type="primary">modA</name>
    <name evidence="6" type="ORF">H9Q77_10095</name>
</gene>
<dbReference type="Pfam" id="PF13531">
    <property type="entry name" value="SBP_bac_11"/>
    <property type="match status" value="1"/>
</dbReference>
<dbReference type="SUPFAM" id="SSF53850">
    <property type="entry name" value="Periplasmic binding protein-like II"/>
    <property type="match status" value="1"/>
</dbReference>
<feature type="binding site" evidence="5">
    <location>
        <position position="177"/>
    </location>
    <ligand>
        <name>molybdate</name>
        <dbReference type="ChEBI" id="CHEBI:36264"/>
    </ligand>
</feature>